<keyword evidence="3" id="KW-0560">Oxidoreductase</keyword>
<keyword evidence="6" id="KW-1185">Reference proteome</keyword>
<reference evidence="5 6" key="1">
    <citation type="submission" date="2024-04" db="EMBL/GenBank/DDBJ databases">
        <title>Phyllosticta paracitricarpa is synonymous to the EU quarantine fungus P. citricarpa based on phylogenomic analyses.</title>
        <authorList>
            <consortium name="Lawrence Berkeley National Laboratory"/>
            <person name="Van Ingen-Buijs V.A."/>
            <person name="Van Westerhoven A.C."/>
            <person name="Haridas S."/>
            <person name="Skiadas P."/>
            <person name="Martin F."/>
            <person name="Groenewald J.Z."/>
            <person name="Crous P.W."/>
            <person name="Seidl M.F."/>
        </authorList>
    </citation>
    <scope>NUCLEOTIDE SEQUENCE [LARGE SCALE GENOMIC DNA]</scope>
    <source>
        <strain evidence="5 6">CBS 123374</strain>
    </source>
</reference>
<keyword evidence="2" id="KW-0479">Metal-binding</keyword>
<dbReference type="InterPro" id="IPR036396">
    <property type="entry name" value="Cyt_P450_sf"/>
</dbReference>
<evidence type="ECO:0000256" key="3">
    <source>
        <dbReference type="ARBA" id="ARBA00023002"/>
    </source>
</evidence>
<evidence type="ECO:0000313" key="6">
    <source>
        <dbReference type="Proteomes" id="UP001492380"/>
    </source>
</evidence>
<gene>
    <name evidence="5" type="ORF">HDK90DRAFT_119089</name>
</gene>
<dbReference type="InterPro" id="IPR050364">
    <property type="entry name" value="Cytochrome_P450_fung"/>
</dbReference>
<evidence type="ECO:0000256" key="2">
    <source>
        <dbReference type="ARBA" id="ARBA00022723"/>
    </source>
</evidence>
<evidence type="ECO:0000313" key="5">
    <source>
        <dbReference type="EMBL" id="KAK8222619.1"/>
    </source>
</evidence>
<dbReference type="PANTHER" id="PTHR46300">
    <property type="entry name" value="P450, PUTATIVE (EUROFUNG)-RELATED-RELATED"/>
    <property type="match status" value="1"/>
</dbReference>
<organism evidence="5 6">
    <name type="scientific">Phyllosticta capitalensis</name>
    <dbReference type="NCBI Taxonomy" id="121624"/>
    <lineage>
        <taxon>Eukaryota</taxon>
        <taxon>Fungi</taxon>
        <taxon>Dikarya</taxon>
        <taxon>Ascomycota</taxon>
        <taxon>Pezizomycotina</taxon>
        <taxon>Dothideomycetes</taxon>
        <taxon>Dothideomycetes incertae sedis</taxon>
        <taxon>Botryosphaeriales</taxon>
        <taxon>Phyllostictaceae</taxon>
        <taxon>Phyllosticta</taxon>
    </lineage>
</organism>
<keyword evidence="4" id="KW-0408">Iron</keyword>
<dbReference type="Gene3D" id="1.10.630.10">
    <property type="entry name" value="Cytochrome P450"/>
    <property type="match status" value="1"/>
</dbReference>
<comment type="similarity">
    <text evidence="1">Belongs to the cytochrome P450 family.</text>
</comment>
<dbReference type="EMBL" id="JBBWRZ010000015">
    <property type="protein sequence ID" value="KAK8222619.1"/>
    <property type="molecule type" value="Genomic_DNA"/>
</dbReference>
<dbReference type="Proteomes" id="UP001492380">
    <property type="component" value="Unassembled WGS sequence"/>
</dbReference>
<dbReference type="Pfam" id="PF00067">
    <property type="entry name" value="p450"/>
    <property type="match status" value="1"/>
</dbReference>
<dbReference type="PRINTS" id="PR00463">
    <property type="entry name" value="EP450I"/>
</dbReference>
<comment type="caution">
    <text evidence="5">The sequence shown here is derived from an EMBL/GenBank/DDBJ whole genome shotgun (WGS) entry which is preliminary data.</text>
</comment>
<dbReference type="SUPFAM" id="SSF48264">
    <property type="entry name" value="Cytochrome P450"/>
    <property type="match status" value="1"/>
</dbReference>
<sequence>METTTSSENLASGLVWKSAVLVLLLSLIYKLSQLGRRDPRCPPGPTTLPIIGNLHQLGSGVFSRQLKTWSEQYGSVFSLKLASETVIVLNDRKAVHDLLDKKGAIYSDRRRDYVSSLITRDKNFTFEDATTAWRSQRKVASHSLSPNNLDNKNSFVPIHESEMAILLTDLLDTPNDFYKHVKRTTCSVANVLIWGHRASTYDEFWGHNVYTALDNMSEAIELGANPPVDEFPILKLIPERFAPWKRRAIRAGEAMFNTWEESRSRVEERRAKSGSRPSIMDRILDGEIDVGSEMTDEKLPHFLATICEGAADTTSNAMLSSLMQLALHPEIQRKAREQLDEVCGTERTPSWSDFDRIPYINSIVKETVRWAPPVPFGVPHVVREDDWYDGMFIPKGSRIFIPIWAIHHSAKNGYDDPEAYRPERWAHHTRPASELAGLADYESRDKLAPDPLCERG</sequence>
<name>A0ABR1Y9J0_9PEZI</name>
<dbReference type="PANTHER" id="PTHR46300:SF6">
    <property type="entry name" value="CYTOCHROME P450 2C30"/>
    <property type="match status" value="1"/>
</dbReference>
<protein>
    <submittedName>
        <fullName evidence="5">Cytochrome P450</fullName>
    </submittedName>
</protein>
<accession>A0ABR1Y9J0</accession>
<evidence type="ECO:0000256" key="4">
    <source>
        <dbReference type="ARBA" id="ARBA00023004"/>
    </source>
</evidence>
<dbReference type="InterPro" id="IPR002401">
    <property type="entry name" value="Cyt_P450_E_grp-I"/>
</dbReference>
<dbReference type="InterPro" id="IPR001128">
    <property type="entry name" value="Cyt_P450"/>
</dbReference>
<evidence type="ECO:0000256" key="1">
    <source>
        <dbReference type="ARBA" id="ARBA00010617"/>
    </source>
</evidence>
<proteinExistence type="inferred from homology"/>